<sequence length="49" mass="5887">MSKKPLVWIRLREEERELLKEIAYRYDISESDVVKIALIEFARNHGIEV</sequence>
<dbReference type="Proteomes" id="UP000474054">
    <property type="component" value="Unassembled WGS sequence"/>
</dbReference>
<reference evidence="1 2" key="1">
    <citation type="submission" date="2019-10" db="EMBL/GenBank/DDBJ databases">
        <title>Comparative genomics of sulfur disproportionating microorganisms.</title>
        <authorList>
            <person name="Ward L.M."/>
            <person name="Bertran E."/>
            <person name="Johnston D."/>
        </authorList>
    </citation>
    <scope>NUCLEOTIDE SEQUENCE [LARGE SCALE GENOMIC DNA]</scope>
    <source>
        <strain evidence="1 2">DSM 3772</strain>
    </source>
</reference>
<dbReference type="EMBL" id="WHYS01000008">
    <property type="protein sequence ID" value="MQL56608.1"/>
    <property type="molecule type" value="Genomic_DNA"/>
</dbReference>
<organism evidence="1 2">
    <name type="scientific">Acidianus ambivalens</name>
    <name type="common">Desulfurolobus ambivalens</name>
    <dbReference type="NCBI Taxonomy" id="2283"/>
    <lineage>
        <taxon>Archaea</taxon>
        <taxon>Thermoproteota</taxon>
        <taxon>Thermoprotei</taxon>
        <taxon>Sulfolobales</taxon>
        <taxon>Sulfolobaceae</taxon>
        <taxon>Acidianus</taxon>
    </lineage>
</organism>
<comment type="caution">
    <text evidence="1">The sequence shown here is derived from an EMBL/GenBank/DDBJ whole genome shotgun (WGS) entry which is preliminary data.</text>
</comment>
<dbReference type="AlphaFoldDB" id="A0A6G1T7K8"/>
<protein>
    <submittedName>
        <fullName evidence="1">CopG family transcriptional regulator</fullName>
    </submittedName>
</protein>
<accession>A0A6G1T7K8</accession>
<evidence type="ECO:0000313" key="2">
    <source>
        <dbReference type="Proteomes" id="UP000474054"/>
    </source>
</evidence>
<proteinExistence type="predicted"/>
<gene>
    <name evidence="1" type="ORF">GFB69_13160</name>
</gene>
<name>A0A6G1T7K8_ACIAM</name>
<evidence type="ECO:0000313" key="1">
    <source>
        <dbReference type="EMBL" id="MQL56608.1"/>
    </source>
</evidence>